<feature type="transmembrane region" description="Helical" evidence="1">
    <location>
        <begin position="192"/>
        <end position="220"/>
    </location>
</feature>
<evidence type="ECO:0000313" key="3">
    <source>
        <dbReference type="Proteomes" id="UP000050996"/>
    </source>
</evidence>
<protein>
    <recommendedName>
        <fullName evidence="4">Glycerophosphoryl diester phosphodiesterase membrane domain-containing protein</fullName>
    </recommendedName>
</protein>
<feature type="transmembrane region" description="Helical" evidence="1">
    <location>
        <begin position="161"/>
        <end position="186"/>
    </location>
</feature>
<keyword evidence="3" id="KW-1185">Reference proteome</keyword>
<gene>
    <name evidence="2" type="ORF">AN957_18465</name>
</gene>
<evidence type="ECO:0000313" key="2">
    <source>
        <dbReference type="EMBL" id="KQL20370.1"/>
    </source>
</evidence>
<organism evidence="2 3">
    <name type="scientific">Cytobacillus solani</name>
    <dbReference type="NCBI Taxonomy" id="1637975"/>
    <lineage>
        <taxon>Bacteria</taxon>
        <taxon>Bacillati</taxon>
        <taxon>Bacillota</taxon>
        <taxon>Bacilli</taxon>
        <taxon>Bacillales</taxon>
        <taxon>Bacillaceae</taxon>
        <taxon>Cytobacillus</taxon>
    </lineage>
</organism>
<dbReference type="EMBL" id="LJIX01000006">
    <property type="protein sequence ID" value="KQL20370.1"/>
    <property type="molecule type" value="Genomic_DNA"/>
</dbReference>
<name>A0A0Q3VI95_9BACI</name>
<feature type="transmembrane region" description="Helical" evidence="1">
    <location>
        <begin position="61"/>
        <end position="80"/>
    </location>
</feature>
<keyword evidence="1" id="KW-0812">Transmembrane</keyword>
<keyword evidence="1" id="KW-1133">Transmembrane helix</keyword>
<reference evidence="2 3" key="1">
    <citation type="submission" date="2015-09" db="EMBL/GenBank/DDBJ databases">
        <title>Genome sequencing project for genomic taxonomy and phylogenomics of Bacillus-like bacteria.</title>
        <authorList>
            <person name="Liu B."/>
            <person name="Wang J."/>
            <person name="Zhu Y."/>
            <person name="Liu G."/>
            <person name="Chen Q."/>
            <person name="Chen Z."/>
            <person name="Lan J."/>
            <person name="Che J."/>
            <person name="Ge C."/>
            <person name="Shi H."/>
            <person name="Pan Z."/>
            <person name="Liu X."/>
        </authorList>
    </citation>
    <scope>NUCLEOTIDE SEQUENCE [LARGE SCALE GENOMIC DNA]</scope>
    <source>
        <strain evidence="2 3">FJAT-18043</strain>
    </source>
</reference>
<dbReference type="AlphaFoldDB" id="A0A0Q3VI95"/>
<proteinExistence type="predicted"/>
<comment type="caution">
    <text evidence="2">The sequence shown here is derived from an EMBL/GenBank/DDBJ whole genome shotgun (WGS) entry which is preliminary data.</text>
</comment>
<dbReference type="PATRIC" id="fig|1637975.4.peg.3645"/>
<feature type="transmembrane region" description="Helical" evidence="1">
    <location>
        <begin position="119"/>
        <end position="140"/>
    </location>
</feature>
<feature type="transmembrane region" description="Helical" evidence="1">
    <location>
        <begin position="16"/>
        <end position="41"/>
    </location>
</feature>
<feature type="transmembrane region" description="Helical" evidence="1">
    <location>
        <begin position="92"/>
        <end position="113"/>
    </location>
</feature>
<evidence type="ECO:0000256" key="1">
    <source>
        <dbReference type="SAM" id="Phobius"/>
    </source>
</evidence>
<accession>A0A0Q3VI95</accession>
<sequence length="240" mass="27650">MKRILSNSLYLYSSKFVPLICMSLLTYVPLLFLHTIIVNYIYNESRFMEYPGVIGDAANGIFMLVFLTIAQVPFIKLTILDHEDEESIFRKSLGFSLDRMISLYVFACLYSLLVFLGGLLFVIPGLIVLLLFYFVPYFIADGVKSYKVAIRKSVSLVKKRVLITFVIIGAVTAIQLLFENVLFLFISIYTDVYFVFLFTKIILQMFILPFQIILVTNLFIDIKEENTVELETNSIIKARM</sequence>
<dbReference type="RefSeq" id="WP_053476911.1">
    <property type="nucleotide sequence ID" value="NZ_CP041305.1"/>
</dbReference>
<keyword evidence="1" id="KW-0472">Membrane</keyword>
<dbReference type="STRING" id="1637975.AN957_18465"/>
<evidence type="ECO:0008006" key="4">
    <source>
        <dbReference type="Google" id="ProtNLM"/>
    </source>
</evidence>
<dbReference type="Proteomes" id="UP000050996">
    <property type="component" value="Unassembled WGS sequence"/>
</dbReference>